<evidence type="ECO:0000313" key="2">
    <source>
        <dbReference type="Proteomes" id="UP000265801"/>
    </source>
</evidence>
<evidence type="ECO:0000313" key="1">
    <source>
        <dbReference type="EMBL" id="RIW26732.1"/>
    </source>
</evidence>
<protein>
    <submittedName>
        <fullName evidence="1">DNA helicase</fullName>
    </submittedName>
</protein>
<accession>A0A3A1QQ10</accession>
<dbReference type="GO" id="GO:0004386">
    <property type="term" value="F:helicase activity"/>
    <property type="evidence" value="ECO:0007669"/>
    <property type="project" value="UniProtKB-KW"/>
</dbReference>
<proteinExistence type="predicted"/>
<dbReference type="EMBL" id="QXIR01000068">
    <property type="protein sequence ID" value="RIW26732.1"/>
    <property type="molecule type" value="Genomic_DNA"/>
</dbReference>
<keyword evidence="2" id="KW-1185">Reference proteome</keyword>
<comment type="caution">
    <text evidence="1">The sequence shown here is derived from an EMBL/GenBank/DDBJ whole genome shotgun (WGS) entry which is preliminary data.</text>
</comment>
<sequence>SPDRQMFRREKRGSFPFIHFGLFDPEGLGGGAGAP</sequence>
<reference evidence="1 2" key="1">
    <citation type="submission" date="2018-09" db="EMBL/GenBank/DDBJ databases">
        <title>Bacillus saliacetes sp. nov., isolated from Thai shrimp paste (Ka-pi).</title>
        <authorList>
            <person name="Daroonpunt R."/>
            <person name="Tanasupawat S."/>
            <person name="Yiamsombut S."/>
        </authorList>
    </citation>
    <scope>NUCLEOTIDE SEQUENCE [LARGE SCALE GENOMIC DNA]</scope>
    <source>
        <strain evidence="1 2">SKP7-4</strain>
    </source>
</reference>
<gene>
    <name evidence="1" type="ORF">D3H55_23505</name>
</gene>
<keyword evidence="1" id="KW-0378">Hydrolase</keyword>
<dbReference type="AlphaFoldDB" id="A0A3A1QQ10"/>
<keyword evidence="1" id="KW-0067">ATP-binding</keyword>
<feature type="non-terminal residue" evidence="1">
    <location>
        <position position="1"/>
    </location>
</feature>
<keyword evidence="1" id="KW-0347">Helicase</keyword>
<name>A0A3A1QQ10_9BACI</name>
<dbReference type="Proteomes" id="UP000265801">
    <property type="component" value="Unassembled WGS sequence"/>
</dbReference>
<keyword evidence="1" id="KW-0547">Nucleotide-binding</keyword>
<organism evidence="1 2">
    <name type="scientific">Bacillus salacetis</name>
    <dbReference type="NCBI Taxonomy" id="2315464"/>
    <lineage>
        <taxon>Bacteria</taxon>
        <taxon>Bacillati</taxon>
        <taxon>Bacillota</taxon>
        <taxon>Bacilli</taxon>
        <taxon>Bacillales</taxon>
        <taxon>Bacillaceae</taxon>
        <taxon>Bacillus</taxon>
    </lineage>
</organism>